<organism evidence="4 5">
    <name type="scientific">Blautia liquoris</name>
    <dbReference type="NCBI Taxonomy" id="2779518"/>
    <lineage>
        <taxon>Bacteria</taxon>
        <taxon>Bacillati</taxon>
        <taxon>Bacillota</taxon>
        <taxon>Clostridia</taxon>
        <taxon>Lachnospirales</taxon>
        <taxon>Lachnospiraceae</taxon>
        <taxon>Blautia</taxon>
    </lineage>
</organism>
<dbReference type="GO" id="GO:0019878">
    <property type="term" value="P:lysine biosynthetic process via aminoadipic acid"/>
    <property type="evidence" value="ECO:0007669"/>
    <property type="project" value="TreeGrafter"/>
</dbReference>
<proteinExistence type="inferred from homology"/>
<keyword evidence="5" id="KW-1185">Reference proteome</keyword>
<dbReference type="Gene3D" id="3.90.470.20">
    <property type="entry name" value="4'-phosphopantetheinyl transferase domain"/>
    <property type="match status" value="2"/>
</dbReference>
<dbReference type="EMBL" id="CP063304">
    <property type="protein sequence ID" value="QOV20150.1"/>
    <property type="molecule type" value="Genomic_DNA"/>
</dbReference>
<accession>A0A7M2RLD1</accession>
<dbReference type="GO" id="GO:0000287">
    <property type="term" value="F:magnesium ion binding"/>
    <property type="evidence" value="ECO:0007669"/>
    <property type="project" value="InterPro"/>
</dbReference>
<evidence type="ECO:0000259" key="3">
    <source>
        <dbReference type="Pfam" id="PF01648"/>
    </source>
</evidence>
<reference evidence="4 5" key="1">
    <citation type="submission" date="2020-10" db="EMBL/GenBank/DDBJ databases">
        <title>Blautia liquoris sp.nov., isolated from the mud in a fermentation cellar used for the production of Chinese strong-flavoured liquor.</title>
        <authorList>
            <person name="Lu L."/>
        </authorList>
    </citation>
    <scope>NUCLEOTIDE SEQUENCE [LARGE SCALE GENOMIC DNA]</scope>
    <source>
        <strain evidence="4 5">LZLJ-3</strain>
    </source>
</reference>
<dbReference type="Pfam" id="PF01648">
    <property type="entry name" value="ACPS"/>
    <property type="match status" value="1"/>
</dbReference>
<evidence type="ECO:0000313" key="5">
    <source>
        <dbReference type="Proteomes" id="UP000593601"/>
    </source>
</evidence>
<comment type="similarity">
    <text evidence="1">Belongs to the P-Pant transferase superfamily. Gsp/Sfp/HetI/AcpT family.</text>
</comment>
<dbReference type="SUPFAM" id="SSF56214">
    <property type="entry name" value="4'-phosphopantetheinyl transferase"/>
    <property type="match status" value="2"/>
</dbReference>
<dbReference type="PANTHER" id="PTHR12215:SF15">
    <property type="entry name" value="4'-PHOSPHOPANTETHEINYL TRANSFERASE SUPERFAMILY-RELATED"/>
    <property type="match status" value="1"/>
</dbReference>
<evidence type="ECO:0000256" key="2">
    <source>
        <dbReference type="ARBA" id="ARBA00022679"/>
    </source>
</evidence>
<dbReference type="Proteomes" id="UP000593601">
    <property type="component" value="Chromosome"/>
</dbReference>
<dbReference type="AlphaFoldDB" id="A0A7M2RLD1"/>
<dbReference type="GO" id="GO:0008897">
    <property type="term" value="F:holo-[acyl-carrier-protein] synthase activity"/>
    <property type="evidence" value="ECO:0007669"/>
    <property type="project" value="InterPro"/>
</dbReference>
<feature type="domain" description="4'-phosphopantetheinyl transferase" evidence="3">
    <location>
        <begin position="105"/>
        <end position="185"/>
    </location>
</feature>
<sequence>MKIYKRIHYSIVGRIKAADLSKEFQEMITIDTKVFKVQDKKTKHQTEHQAARTLLERMLRETYGIETWSLAKDERGKPYLVSHPDIYISISHSHGLAACAVGDRPLGVDIERIRSFKENIWHKVLSTKEQETFASAKVSAKERQELFYRFWTLKESYVKAEGCGFRIPPQDITFLLNWDGDILSGPEGYQFQVEKVRDNYMIASCQKL</sequence>
<dbReference type="InterPro" id="IPR050559">
    <property type="entry name" value="P-Pant_transferase_sf"/>
</dbReference>
<dbReference type="InterPro" id="IPR008278">
    <property type="entry name" value="4-PPantetheinyl_Trfase_dom"/>
</dbReference>
<dbReference type="GO" id="GO:0005829">
    <property type="term" value="C:cytosol"/>
    <property type="evidence" value="ECO:0007669"/>
    <property type="project" value="TreeGrafter"/>
</dbReference>
<dbReference type="InterPro" id="IPR037143">
    <property type="entry name" value="4-PPantetheinyl_Trfase_dom_sf"/>
</dbReference>
<protein>
    <submittedName>
        <fullName evidence="4">4'-phosphopantetheinyl transferase superfamily protein</fullName>
    </submittedName>
</protein>
<name>A0A7M2RLD1_9FIRM</name>
<evidence type="ECO:0000313" key="4">
    <source>
        <dbReference type="EMBL" id="QOV20150.1"/>
    </source>
</evidence>
<dbReference type="KEGG" id="bliq:INP51_04155"/>
<gene>
    <name evidence="4" type="ORF">INP51_04155</name>
</gene>
<dbReference type="RefSeq" id="WP_193736470.1">
    <property type="nucleotide sequence ID" value="NZ_CP063304.1"/>
</dbReference>
<dbReference type="PANTHER" id="PTHR12215">
    <property type="entry name" value="PHOSPHOPANTETHEINE TRANSFERASE"/>
    <property type="match status" value="1"/>
</dbReference>
<evidence type="ECO:0000256" key="1">
    <source>
        <dbReference type="ARBA" id="ARBA00010990"/>
    </source>
</evidence>
<keyword evidence="2 4" id="KW-0808">Transferase</keyword>